<dbReference type="InterPro" id="IPR055414">
    <property type="entry name" value="LRR_R13L4/SHOC2-like"/>
</dbReference>
<evidence type="ECO:0000313" key="4">
    <source>
        <dbReference type="EMBL" id="TVU23835.1"/>
    </source>
</evidence>
<evidence type="ECO:0000313" key="5">
    <source>
        <dbReference type="Proteomes" id="UP000324897"/>
    </source>
</evidence>
<dbReference type="EMBL" id="RWGY01000013">
    <property type="protein sequence ID" value="TVU23835.1"/>
    <property type="molecule type" value="Genomic_DNA"/>
</dbReference>
<proteinExistence type="predicted"/>
<dbReference type="InterPro" id="IPR032675">
    <property type="entry name" value="LRR_dom_sf"/>
</dbReference>
<sequence length="421" mass="47649">MMDMPQVRSFIAIRCAFGNGVSLSKFEVLRVLEMDGCNHVKTSHLVHIGNLVHLRYLGLERTYVDELPNEIGALKLLQILNINKTSIRELTPYISRLTQLVCLKCDLERTHAPNWIGKLTSLEELQIAIPVEEEEEENVRAVLKELGSLRELRVFRCEIGETDDSMQRELVLSLRNMNKLQHLEFVFALSWIDVNTAVWGEEGFVLPQHLRTLHRSSFRFSSLPSCITAACLTNLTQLSLCVDAIDEKGLEFLGRLPELYDLVLLTKSTVTMSNISAGNRYFQKLRSCSMHDSMIQFQWKKEESSFSFHIWNGNDAMPFGCNENSSSIPPSAVMPNLEWLICLVSVRALKDVSGEFGNIGLQYLSSLQYVMVYIDCSGASAGEVDDVKAALRKATEVHPNRPTLEMNKLSEDKMISTQKVQ</sequence>
<dbReference type="Gene3D" id="3.80.10.10">
    <property type="entry name" value="Ribonuclease Inhibitor"/>
    <property type="match status" value="1"/>
</dbReference>
<gene>
    <name evidence="4" type="ORF">EJB05_26218</name>
</gene>
<dbReference type="Gramene" id="TVU23835">
    <property type="protein sequence ID" value="TVU23835"/>
    <property type="gene ID" value="EJB05_26218"/>
</dbReference>
<feature type="non-terminal residue" evidence="4">
    <location>
        <position position="1"/>
    </location>
</feature>
<name>A0A5J9UK99_9POAL</name>
<comment type="caution">
    <text evidence="4">The sequence shown here is derived from an EMBL/GenBank/DDBJ whole genome shotgun (WGS) entry which is preliminary data.</text>
</comment>
<feature type="domain" description="Disease resistance R13L4/SHOC-2-like LRR" evidence="3">
    <location>
        <begin position="6"/>
        <end position="404"/>
    </location>
</feature>
<dbReference type="AlphaFoldDB" id="A0A5J9UK99"/>
<dbReference type="PANTHER" id="PTHR47186">
    <property type="entry name" value="LEUCINE-RICH REPEAT-CONTAINING PROTEIN 57"/>
    <property type="match status" value="1"/>
</dbReference>
<accession>A0A5J9UK99</accession>
<evidence type="ECO:0000259" key="3">
    <source>
        <dbReference type="Pfam" id="PF23598"/>
    </source>
</evidence>
<dbReference type="Pfam" id="PF23598">
    <property type="entry name" value="LRR_14"/>
    <property type="match status" value="1"/>
</dbReference>
<evidence type="ECO:0000256" key="2">
    <source>
        <dbReference type="SAM" id="MobiDB-lite"/>
    </source>
</evidence>
<dbReference type="OrthoDB" id="673537at2759"/>
<dbReference type="SUPFAM" id="SSF52047">
    <property type="entry name" value="RNI-like"/>
    <property type="match status" value="1"/>
</dbReference>
<organism evidence="4 5">
    <name type="scientific">Eragrostis curvula</name>
    <name type="common">weeping love grass</name>
    <dbReference type="NCBI Taxonomy" id="38414"/>
    <lineage>
        <taxon>Eukaryota</taxon>
        <taxon>Viridiplantae</taxon>
        <taxon>Streptophyta</taxon>
        <taxon>Embryophyta</taxon>
        <taxon>Tracheophyta</taxon>
        <taxon>Spermatophyta</taxon>
        <taxon>Magnoliopsida</taxon>
        <taxon>Liliopsida</taxon>
        <taxon>Poales</taxon>
        <taxon>Poaceae</taxon>
        <taxon>PACMAD clade</taxon>
        <taxon>Chloridoideae</taxon>
        <taxon>Eragrostideae</taxon>
        <taxon>Eragrostidinae</taxon>
        <taxon>Eragrostis</taxon>
    </lineage>
</organism>
<dbReference type="PANTHER" id="PTHR47186:SF22">
    <property type="entry name" value="OS11G0589401 PROTEIN"/>
    <property type="match status" value="1"/>
</dbReference>
<feature type="region of interest" description="Disordered" evidence="2">
    <location>
        <begin position="401"/>
        <end position="421"/>
    </location>
</feature>
<keyword evidence="1" id="KW-0677">Repeat</keyword>
<protein>
    <recommendedName>
        <fullName evidence="3">Disease resistance R13L4/SHOC-2-like LRR domain-containing protein</fullName>
    </recommendedName>
</protein>
<dbReference type="Proteomes" id="UP000324897">
    <property type="component" value="Chromosome 2"/>
</dbReference>
<reference evidence="4 5" key="1">
    <citation type="journal article" date="2019" name="Sci. Rep.">
        <title>A high-quality genome of Eragrostis curvula grass provides insights into Poaceae evolution and supports new strategies to enhance forage quality.</title>
        <authorList>
            <person name="Carballo J."/>
            <person name="Santos B.A.C.M."/>
            <person name="Zappacosta D."/>
            <person name="Garbus I."/>
            <person name="Selva J.P."/>
            <person name="Gallo C.A."/>
            <person name="Diaz A."/>
            <person name="Albertini E."/>
            <person name="Caccamo M."/>
            <person name="Echenique V."/>
        </authorList>
    </citation>
    <scope>NUCLEOTIDE SEQUENCE [LARGE SCALE GENOMIC DNA]</scope>
    <source>
        <strain evidence="5">cv. Victoria</strain>
        <tissue evidence="4">Leaf</tissue>
    </source>
</reference>
<evidence type="ECO:0000256" key="1">
    <source>
        <dbReference type="ARBA" id="ARBA00022737"/>
    </source>
</evidence>
<keyword evidence="5" id="KW-1185">Reference proteome</keyword>